<comment type="caution">
    <text evidence="2">The sequence shown here is derived from an EMBL/GenBank/DDBJ whole genome shotgun (WGS) entry which is preliminary data.</text>
</comment>
<protein>
    <submittedName>
        <fullName evidence="2">Uncharacterized protein</fullName>
    </submittedName>
</protein>
<keyword evidence="1" id="KW-0812">Transmembrane</keyword>
<dbReference type="EMBL" id="JXYS01000034">
    <property type="protein sequence ID" value="KJF17600.1"/>
    <property type="molecule type" value="Genomic_DNA"/>
</dbReference>
<keyword evidence="1" id="KW-0472">Membrane</keyword>
<name>A0A0D8HHX9_9ACTN</name>
<dbReference type="RefSeq" id="WP_052605238.1">
    <property type="nucleotide sequence ID" value="NZ_JXYS01000034.1"/>
</dbReference>
<dbReference type="Proteomes" id="UP000032360">
    <property type="component" value="Unassembled WGS sequence"/>
</dbReference>
<proteinExistence type="predicted"/>
<gene>
    <name evidence="2" type="ORF">AXFE_15000</name>
</gene>
<evidence type="ECO:0000256" key="1">
    <source>
        <dbReference type="SAM" id="Phobius"/>
    </source>
</evidence>
<accession>A0A0D8HHX9</accession>
<dbReference type="AlphaFoldDB" id="A0A0D8HHX9"/>
<evidence type="ECO:0000313" key="3">
    <source>
        <dbReference type="Proteomes" id="UP000032360"/>
    </source>
</evidence>
<keyword evidence="1" id="KW-1133">Transmembrane helix</keyword>
<evidence type="ECO:0000313" key="2">
    <source>
        <dbReference type="EMBL" id="KJF17600.1"/>
    </source>
</evidence>
<reference evidence="2 3" key="1">
    <citation type="submission" date="2015-01" db="EMBL/GenBank/DDBJ databases">
        <title>Draft genome of the acidophilic iron oxidizer Acidithrix ferrooxidans strain Py-F3.</title>
        <authorList>
            <person name="Poehlein A."/>
            <person name="Eisen S."/>
            <person name="Schloemann M."/>
            <person name="Johnson B.D."/>
            <person name="Daniel R."/>
            <person name="Muehling M."/>
        </authorList>
    </citation>
    <scope>NUCLEOTIDE SEQUENCE [LARGE SCALE GENOMIC DNA]</scope>
    <source>
        <strain evidence="2 3">Py-F3</strain>
    </source>
</reference>
<organism evidence="2 3">
    <name type="scientific">Acidithrix ferrooxidans</name>
    <dbReference type="NCBI Taxonomy" id="1280514"/>
    <lineage>
        <taxon>Bacteria</taxon>
        <taxon>Bacillati</taxon>
        <taxon>Actinomycetota</taxon>
        <taxon>Acidimicrobiia</taxon>
        <taxon>Acidimicrobiales</taxon>
        <taxon>Acidimicrobiaceae</taxon>
        <taxon>Acidithrix</taxon>
    </lineage>
</organism>
<sequence length="444" mass="46239">MSRLTELTKSLQEVPLAEAPSISTLSQRANRRRIDRRRRGLIFGAIAVLGVAISGTTFELNKGSSSNAPLLSAQVTAFVNPGPPHLLNGEVSLGPQLSGWRLISDRQTNISTTPANYSSSITYENDSTTNGKSFTITINQGTVNPDFVTPPAGGIANATIDQVTVKGQKALLLQVSNQISYTSVKGPNGTQSMTISGACTDAIPTNSVGSPLMNPCQGTTQPNHKGPNTILQWQLSPILGVQIVGFNLSPAEIQDIASALVINPSLDNCMPGGNPIHSGQCAPGIIASPPINTPQVPIGGTELAYGTIKNQPWVFSASVSASNSWMEVVYGNVVVTSSGSTKPMATVNWDNASNGETFLSGTVPSWVTSVSVSGPSNQSTALLPTTLDGWSFFILPMGVATAPCNGVCSEPVTATFYDGSTVVGHATMATTETSYGGFKLTQPA</sequence>
<dbReference type="PATRIC" id="fig|1280514.3.peg.1967"/>
<keyword evidence="3" id="KW-1185">Reference proteome</keyword>
<feature type="transmembrane region" description="Helical" evidence="1">
    <location>
        <begin position="40"/>
        <end position="58"/>
    </location>
</feature>